<dbReference type="Pfam" id="PF02954">
    <property type="entry name" value="HTH_8"/>
    <property type="match status" value="1"/>
</dbReference>
<dbReference type="GO" id="GO:0000160">
    <property type="term" value="P:phosphorelay signal transduction system"/>
    <property type="evidence" value="ECO:0007669"/>
    <property type="project" value="InterPro"/>
</dbReference>
<dbReference type="Gene3D" id="1.10.10.60">
    <property type="entry name" value="Homeodomain-like"/>
    <property type="match status" value="1"/>
</dbReference>
<feature type="domain" description="Response regulatory" evidence="8">
    <location>
        <begin position="9"/>
        <end position="124"/>
    </location>
</feature>
<dbReference type="PROSITE" id="PS50045">
    <property type="entry name" value="SIGMA54_INTERACT_4"/>
    <property type="match status" value="1"/>
</dbReference>
<protein>
    <submittedName>
        <fullName evidence="9">Two component, sigma54 specific, transcriptional regulator, Fis family</fullName>
    </submittedName>
</protein>
<feature type="domain" description="Sigma-54 factor interaction" evidence="7">
    <location>
        <begin position="151"/>
        <end position="379"/>
    </location>
</feature>
<organism evidence="9 10">
    <name type="scientific">Desulfopila aestuarii DSM 18488</name>
    <dbReference type="NCBI Taxonomy" id="1121416"/>
    <lineage>
        <taxon>Bacteria</taxon>
        <taxon>Pseudomonadati</taxon>
        <taxon>Thermodesulfobacteriota</taxon>
        <taxon>Desulfobulbia</taxon>
        <taxon>Desulfobulbales</taxon>
        <taxon>Desulfocapsaceae</taxon>
        <taxon>Desulfopila</taxon>
    </lineage>
</organism>
<keyword evidence="6" id="KW-0597">Phosphoprotein</keyword>
<evidence type="ECO:0000259" key="7">
    <source>
        <dbReference type="PROSITE" id="PS50045"/>
    </source>
</evidence>
<dbReference type="Pfam" id="PF00072">
    <property type="entry name" value="Response_reg"/>
    <property type="match status" value="1"/>
</dbReference>
<accession>A0A1M7YE90</accession>
<dbReference type="PRINTS" id="PR01590">
    <property type="entry name" value="HTHFIS"/>
</dbReference>
<dbReference type="GO" id="GO:0043565">
    <property type="term" value="F:sequence-specific DNA binding"/>
    <property type="evidence" value="ECO:0007669"/>
    <property type="project" value="InterPro"/>
</dbReference>
<dbReference type="InterPro" id="IPR001789">
    <property type="entry name" value="Sig_transdc_resp-reg_receiver"/>
</dbReference>
<dbReference type="InterPro" id="IPR025662">
    <property type="entry name" value="Sigma_54_int_dom_ATP-bd_1"/>
</dbReference>
<dbReference type="SMART" id="SM00448">
    <property type="entry name" value="REC"/>
    <property type="match status" value="1"/>
</dbReference>
<dbReference type="STRING" id="1121416.SAMN02745220_03725"/>
<gene>
    <name evidence="9" type="ORF">SAMN02745220_03725</name>
</gene>
<dbReference type="InterPro" id="IPR011006">
    <property type="entry name" value="CheY-like_superfamily"/>
</dbReference>
<dbReference type="SUPFAM" id="SSF52172">
    <property type="entry name" value="CheY-like"/>
    <property type="match status" value="1"/>
</dbReference>
<dbReference type="Pfam" id="PF00158">
    <property type="entry name" value="Sigma54_activat"/>
    <property type="match status" value="1"/>
</dbReference>
<dbReference type="InterPro" id="IPR025944">
    <property type="entry name" value="Sigma_54_int_dom_CS"/>
</dbReference>
<keyword evidence="1" id="KW-0547">Nucleotide-binding</keyword>
<dbReference type="RefSeq" id="WP_073615174.1">
    <property type="nucleotide sequence ID" value="NZ_FRFE01000021.1"/>
</dbReference>
<dbReference type="Pfam" id="PF25601">
    <property type="entry name" value="AAA_lid_14"/>
    <property type="match status" value="1"/>
</dbReference>
<dbReference type="SMART" id="SM00382">
    <property type="entry name" value="AAA"/>
    <property type="match status" value="1"/>
</dbReference>
<feature type="modified residue" description="4-aspartylphosphate" evidence="6">
    <location>
        <position position="59"/>
    </location>
</feature>
<proteinExistence type="predicted"/>
<dbReference type="EMBL" id="FRFE01000021">
    <property type="protein sequence ID" value="SHO50952.1"/>
    <property type="molecule type" value="Genomic_DNA"/>
</dbReference>
<dbReference type="PROSITE" id="PS00675">
    <property type="entry name" value="SIGMA54_INTERACT_1"/>
    <property type="match status" value="1"/>
</dbReference>
<keyword evidence="4" id="KW-0238">DNA-binding</keyword>
<dbReference type="Proteomes" id="UP000184603">
    <property type="component" value="Unassembled WGS sequence"/>
</dbReference>
<evidence type="ECO:0000256" key="3">
    <source>
        <dbReference type="ARBA" id="ARBA00023015"/>
    </source>
</evidence>
<keyword evidence="3" id="KW-0805">Transcription regulation</keyword>
<dbReference type="InterPro" id="IPR009057">
    <property type="entry name" value="Homeodomain-like_sf"/>
</dbReference>
<dbReference type="PROSITE" id="PS00688">
    <property type="entry name" value="SIGMA54_INTERACT_3"/>
    <property type="match status" value="1"/>
</dbReference>
<dbReference type="GO" id="GO:0006355">
    <property type="term" value="P:regulation of DNA-templated transcription"/>
    <property type="evidence" value="ECO:0007669"/>
    <property type="project" value="InterPro"/>
</dbReference>
<dbReference type="PANTHER" id="PTHR32071:SF13">
    <property type="entry name" value="RESPONSE REGULATOR HSFA"/>
    <property type="match status" value="1"/>
</dbReference>
<dbReference type="PROSITE" id="PS00676">
    <property type="entry name" value="SIGMA54_INTERACT_2"/>
    <property type="match status" value="1"/>
</dbReference>
<reference evidence="9 10" key="1">
    <citation type="submission" date="2016-12" db="EMBL/GenBank/DDBJ databases">
        <authorList>
            <person name="Song W.-J."/>
            <person name="Kurnit D.M."/>
        </authorList>
    </citation>
    <scope>NUCLEOTIDE SEQUENCE [LARGE SCALE GENOMIC DNA]</scope>
    <source>
        <strain evidence="9 10">DSM 18488</strain>
    </source>
</reference>
<evidence type="ECO:0000313" key="9">
    <source>
        <dbReference type="EMBL" id="SHO50952.1"/>
    </source>
</evidence>
<dbReference type="GO" id="GO:0005524">
    <property type="term" value="F:ATP binding"/>
    <property type="evidence" value="ECO:0007669"/>
    <property type="project" value="UniProtKB-KW"/>
</dbReference>
<dbReference type="InterPro" id="IPR025943">
    <property type="entry name" value="Sigma_54_int_dom_ATP-bd_2"/>
</dbReference>
<dbReference type="InterPro" id="IPR027417">
    <property type="entry name" value="P-loop_NTPase"/>
</dbReference>
<dbReference type="InterPro" id="IPR003593">
    <property type="entry name" value="AAA+_ATPase"/>
</dbReference>
<evidence type="ECO:0000256" key="1">
    <source>
        <dbReference type="ARBA" id="ARBA00022741"/>
    </source>
</evidence>
<dbReference type="InterPro" id="IPR002197">
    <property type="entry name" value="HTH_Fis"/>
</dbReference>
<keyword evidence="10" id="KW-1185">Reference proteome</keyword>
<keyword evidence="2" id="KW-0067">ATP-binding</keyword>
<dbReference type="Gene3D" id="3.40.50.2300">
    <property type="match status" value="1"/>
</dbReference>
<dbReference type="CDD" id="cd00009">
    <property type="entry name" value="AAA"/>
    <property type="match status" value="1"/>
</dbReference>
<dbReference type="InterPro" id="IPR058031">
    <property type="entry name" value="AAA_lid_NorR"/>
</dbReference>
<sequence length="470" mass="51729">MTRPNPQDPILVIDDEESILLSIDTILQLAGMNNVITCSDSRKAMALVEQCTPSVVLLDLNMPHVNGEAIIEELTAFHPRVPIIVITGRIDAETAVDCMKSGASDYIVKPVEEERLLNAVKKGLRTTSQLFPGEQSAQGYQLKNPEAFAAIITASPKLYTLFTYIESIAGTGQPLLIKGETGTGKELMAQATHVSSGRTGNFVGVNVAGLDDNVFSDTLFGHTRGAFTGADSDRPGLIEKAAGGTLFLDEIGDLTPASQVKLLRLLQENEYLPLGSDSSRRSNARIITSTHVDLWEKQANGQFREDLHYRLRTHRLRVVPLRERKEDLPPLVDHFLSAAAKALNKARPKVPGELITLLETYPFPGNVRELQAMIFDAMAQHKNTILSLTVFREHIARMRRIDEKHPPRAIDSGMAFSTKEPLPSIKQATRMLIEEAMIRANNNQSIAASLLGISQQALSKRLKSLSKEDE</sequence>
<dbReference type="Gene3D" id="1.10.8.60">
    <property type="match status" value="1"/>
</dbReference>
<dbReference type="SUPFAM" id="SSF52540">
    <property type="entry name" value="P-loop containing nucleoside triphosphate hydrolases"/>
    <property type="match status" value="1"/>
</dbReference>
<dbReference type="AlphaFoldDB" id="A0A1M7YE90"/>
<evidence type="ECO:0000256" key="4">
    <source>
        <dbReference type="ARBA" id="ARBA00023125"/>
    </source>
</evidence>
<dbReference type="FunFam" id="3.40.50.300:FF:000006">
    <property type="entry name" value="DNA-binding transcriptional regulator NtrC"/>
    <property type="match status" value="1"/>
</dbReference>
<dbReference type="SUPFAM" id="SSF46689">
    <property type="entry name" value="Homeodomain-like"/>
    <property type="match status" value="1"/>
</dbReference>
<name>A0A1M7YE90_9BACT</name>
<evidence type="ECO:0000256" key="2">
    <source>
        <dbReference type="ARBA" id="ARBA00022840"/>
    </source>
</evidence>
<evidence type="ECO:0000256" key="6">
    <source>
        <dbReference type="PROSITE-ProRule" id="PRU00169"/>
    </source>
</evidence>
<dbReference type="OrthoDB" id="9814761at2"/>
<evidence type="ECO:0000256" key="5">
    <source>
        <dbReference type="ARBA" id="ARBA00023163"/>
    </source>
</evidence>
<dbReference type="InterPro" id="IPR002078">
    <property type="entry name" value="Sigma_54_int"/>
</dbReference>
<evidence type="ECO:0000313" key="10">
    <source>
        <dbReference type="Proteomes" id="UP000184603"/>
    </source>
</evidence>
<dbReference type="PROSITE" id="PS50110">
    <property type="entry name" value="RESPONSE_REGULATORY"/>
    <property type="match status" value="1"/>
</dbReference>
<dbReference type="Gene3D" id="3.40.50.300">
    <property type="entry name" value="P-loop containing nucleotide triphosphate hydrolases"/>
    <property type="match status" value="1"/>
</dbReference>
<dbReference type="PANTHER" id="PTHR32071">
    <property type="entry name" value="TRANSCRIPTIONAL REGULATORY PROTEIN"/>
    <property type="match status" value="1"/>
</dbReference>
<evidence type="ECO:0000259" key="8">
    <source>
        <dbReference type="PROSITE" id="PS50110"/>
    </source>
</evidence>
<keyword evidence="5" id="KW-0804">Transcription</keyword>